<dbReference type="AlphaFoldDB" id="A0AAP0MHJ4"/>
<evidence type="ECO:0000313" key="1">
    <source>
        <dbReference type="EMBL" id="KAK9202170.1"/>
    </source>
</evidence>
<keyword evidence="2" id="KW-1185">Reference proteome</keyword>
<dbReference type="EMBL" id="JBCGBO010000005">
    <property type="protein sequence ID" value="KAK9202170.1"/>
    <property type="molecule type" value="Genomic_DNA"/>
</dbReference>
<name>A0AAP0MHJ4_9ROSI</name>
<reference evidence="1 2" key="1">
    <citation type="submission" date="2024-05" db="EMBL/GenBank/DDBJ databases">
        <title>Haplotype-resolved chromosome-level genome assembly of Huyou (Citrus changshanensis).</title>
        <authorList>
            <person name="Miao C."/>
            <person name="Chen W."/>
            <person name="Wu Y."/>
            <person name="Wang L."/>
            <person name="Zhao S."/>
            <person name="Grierson D."/>
            <person name="Xu C."/>
            <person name="Chen K."/>
        </authorList>
    </citation>
    <scope>NUCLEOTIDE SEQUENCE [LARGE SCALE GENOMIC DNA]</scope>
    <source>
        <strain evidence="1">01-14</strain>
        <tissue evidence="1">Leaf</tissue>
    </source>
</reference>
<comment type="caution">
    <text evidence="1">The sequence shown here is derived from an EMBL/GenBank/DDBJ whole genome shotgun (WGS) entry which is preliminary data.</text>
</comment>
<protein>
    <submittedName>
        <fullName evidence="1">Uncharacterized protein</fullName>
    </submittedName>
</protein>
<gene>
    <name evidence="1" type="ORF">WN944_017380</name>
</gene>
<dbReference type="Proteomes" id="UP001428341">
    <property type="component" value="Unassembled WGS sequence"/>
</dbReference>
<sequence length="51" mass="5986">MTILPQNENYNFTLKIIKNNQIKSNNFSHRSVKKLIPQPSNTSFFKKYVGN</sequence>
<evidence type="ECO:0000313" key="2">
    <source>
        <dbReference type="Proteomes" id="UP001428341"/>
    </source>
</evidence>
<proteinExistence type="predicted"/>
<organism evidence="1 2">
    <name type="scientific">Citrus x changshan-huyou</name>
    <dbReference type="NCBI Taxonomy" id="2935761"/>
    <lineage>
        <taxon>Eukaryota</taxon>
        <taxon>Viridiplantae</taxon>
        <taxon>Streptophyta</taxon>
        <taxon>Embryophyta</taxon>
        <taxon>Tracheophyta</taxon>
        <taxon>Spermatophyta</taxon>
        <taxon>Magnoliopsida</taxon>
        <taxon>eudicotyledons</taxon>
        <taxon>Gunneridae</taxon>
        <taxon>Pentapetalae</taxon>
        <taxon>rosids</taxon>
        <taxon>malvids</taxon>
        <taxon>Sapindales</taxon>
        <taxon>Rutaceae</taxon>
        <taxon>Aurantioideae</taxon>
        <taxon>Citrus</taxon>
    </lineage>
</organism>
<accession>A0AAP0MHJ4</accession>